<keyword evidence="4" id="KW-1185">Reference proteome</keyword>
<proteinExistence type="predicted"/>
<dbReference type="Proteomes" id="UP000623467">
    <property type="component" value="Unassembled WGS sequence"/>
</dbReference>
<dbReference type="AlphaFoldDB" id="A0A8H6Y269"/>
<comment type="caution">
    <text evidence="3">The sequence shown here is derived from an EMBL/GenBank/DDBJ whole genome shotgun (WGS) entry which is preliminary data.</text>
</comment>
<feature type="signal peptide" evidence="1">
    <location>
        <begin position="1"/>
        <end position="20"/>
    </location>
</feature>
<gene>
    <name evidence="3" type="ORF">MSAN_01647200</name>
</gene>
<evidence type="ECO:0000313" key="3">
    <source>
        <dbReference type="EMBL" id="KAF7350851.1"/>
    </source>
</evidence>
<feature type="domain" description="DUF5648" evidence="2">
    <location>
        <begin position="44"/>
        <end position="158"/>
    </location>
</feature>
<protein>
    <recommendedName>
        <fullName evidence="2">DUF5648 domain-containing protein</fullName>
    </recommendedName>
</protein>
<sequence>MNSKHILTLILSVAVSLIAALNTTGIDAPQAARGVSLLLRRNLRQSASERGGWTLQTVAALVFVTQEVSTVPFYRLGASGETLYTANTTEMANALKNGYTHILPDVYIYPTQICGSVPFYYLQNAAKKSNFYTTSESERLAFIANEGYTDVEIAGYVLPLGCSQCT</sequence>
<organism evidence="3 4">
    <name type="scientific">Mycena sanguinolenta</name>
    <dbReference type="NCBI Taxonomy" id="230812"/>
    <lineage>
        <taxon>Eukaryota</taxon>
        <taxon>Fungi</taxon>
        <taxon>Dikarya</taxon>
        <taxon>Basidiomycota</taxon>
        <taxon>Agaricomycotina</taxon>
        <taxon>Agaricomycetes</taxon>
        <taxon>Agaricomycetidae</taxon>
        <taxon>Agaricales</taxon>
        <taxon>Marasmiineae</taxon>
        <taxon>Mycenaceae</taxon>
        <taxon>Mycena</taxon>
    </lineage>
</organism>
<dbReference type="InterPro" id="IPR043708">
    <property type="entry name" value="DUF5648"/>
</dbReference>
<keyword evidence="1" id="KW-0732">Signal</keyword>
<evidence type="ECO:0000256" key="1">
    <source>
        <dbReference type="SAM" id="SignalP"/>
    </source>
</evidence>
<feature type="chain" id="PRO_5034906159" description="DUF5648 domain-containing protein" evidence="1">
    <location>
        <begin position="21"/>
        <end position="166"/>
    </location>
</feature>
<dbReference type="OrthoDB" id="9971254at2759"/>
<dbReference type="Pfam" id="PF18885">
    <property type="entry name" value="DUF5648"/>
    <property type="match status" value="1"/>
</dbReference>
<accession>A0A8H6Y269</accession>
<evidence type="ECO:0000259" key="2">
    <source>
        <dbReference type="Pfam" id="PF18885"/>
    </source>
</evidence>
<name>A0A8H6Y269_9AGAR</name>
<evidence type="ECO:0000313" key="4">
    <source>
        <dbReference type="Proteomes" id="UP000623467"/>
    </source>
</evidence>
<reference evidence="3" key="1">
    <citation type="submission" date="2020-05" db="EMBL/GenBank/DDBJ databases">
        <title>Mycena genomes resolve the evolution of fungal bioluminescence.</title>
        <authorList>
            <person name="Tsai I.J."/>
        </authorList>
    </citation>
    <scope>NUCLEOTIDE SEQUENCE</scope>
    <source>
        <strain evidence="3">160909Yilan</strain>
    </source>
</reference>
<dbReference type="EMBL" id="JACAZH010000014">
    <property type="protein sequence ID" value="KAF7350851.1"/>
    <property type="molecule type" value="Genomic_DNA"/>
</dbReference>